<dbReference type="RefSeq" id="WP_243795316.1">
    <property type="nucleotide sequence ID" value="NZ_CP094669.1"/>
</dbReference>
<organism evidence="1 2">
    <name type="scientific">Hymenobacter tibetensis</name>
    <dbReference type="NCBI Taxonomy" id="497967"/>
    <lineage>
        <taxon>Bacteria</taxon>
        <taxon>Pseudomonadati</taxon>
        <taxon>Bacteroidota</taxon>
        <taxon>Cytophagia</taxon>
        <taxon>Cytophagales</taxon>
        <taxon>Hymenobacteraceae</taxon>
        <taxon>Hymenobacter</taxon>
    </lineage>
</organism>
<keyword evidence="2" id="KW-1185">Reference proteome</keyword>
<dbReference type="EMBL" id="CP094669">
    <property type="protein sequence ID" value="UOG73243.1"/>
    <property type="molecule type" value="Genomic_DNA"/>
</dbReference>
<accession>A0ABY4CSR6</accession>
<evidence type="ECO:0000313" key="2">
    <source>
        <dbReference type="Proteomes" id="UP000831113"/>
    </source>
</evidence>
<sequence>MLSSSYPPVATPAAALQLHLVPAGRRLDFEILPNYFAYVYRRQNQNEWQCVARNACSPYFDHSPVPATSQPEYMVCYCDAAGTTKAATAIAATPPATFPASHRAA</sequence>
<dbReference type="Proteomes" id="UP000831113">
    <property type="component" value="Chromosome"/>
</dbReference>
<protein>
    <submittedName>
        <fullName evidence="1">Uncharacterized protein</fullName>
    </submittedName>
</protein>
<proteinExistence type="predicted"/>
<reference evidence="1 2" key="1">
    <citation type="submission" date="2022-03" db="EMBL/GenBank/DDBJ databases">
        <title>Hymenobactersp. isolated from the air.</title>
        <authorList>
            <person name="Won M."/>
            <person name="Kwon S.-W."/>
        </authorList>
    </citation>
    <scope>NUCLEOTIDE SEQUENCE [LARGE SCALE GENOMIC DNA]</scope>
    <source>
        <strain evidence="1 2">KACC 21982</strain>
    </source>
</reference>
<evidence type="ECO:0000313" key="1">
    <source>
        <dbReference type="EMBL" id="UOG73243.1"/>
    </source>
</evidence>
<name>A0ABY4CSR6_9BACT</name>
<gene>
    <name evidence="1" type="ORF">MTX78_14030</name>
</gene>